<dbReference type="InterPro" id="IPR011527">
    <property type="entry name" value="ABC1_TM_dom"/>
</dbReference>
<dbReference type="STRING" id="1121256.SAMN02746089_01133"/>
<keyword evidence="2 7" id="KW-0812">Transmembrane</keyword>
<keyword evidence="4 10" id="KW-0067">ATP-binding</keyword>
<evidence type="ECO:0000313" key="10">
    <source>
        <dbReference type="EMBL" id="SHE99729.1"/>
    </source>
</evidence>
<dbReference type="RefSeq" id="WP_073342572.1">
    <property type="nucleotide sequence ID" value="NZ_FQVH01000009.1"/>
</dbReference>
<dbReference type="FunFam" id="3.40.50.300:FF:000218">
    <property type="entry name" value="Multidrug ABC transporter ATP-binding protein"/>
    <property type="match status" value="1"/>
</dbReference>
<dbReference type="CDD" id="cd07346">
    <property type="entry name" value="ABC_6TM_exporters"/>
    <property type="match status" value="1"/>
</dbReference>
<evidence type="ECO:0000256" key="2">
    <source>
        <dbReference type="ARBA" id="ARBA00022692"/>
    </source>
</evidence>
<dbReference type="Gene3D" id="1.20.1560.10">
    <property type="entry name" value="ABC transporter type 1, transmembrane domain"/>
    <property type="match status" value="1"/>
</dbReference>
<comment type="subcellular location">
    <subcellularLocation>
        <location evidence="1">Cell membrane</location>
        <topology evidence="1">Multi-pass membrane protein</topology>
    </subcellularLocation>
</comment>
<dbReference type="PANTHER" id="PTHR43394:SF1">
    <property type="entry name" value="ATP-BINDING CASSETTE SUB-FAMILY B MEMBER 10, MITOCHONDRIAL"/>
    <property type="match status" value="1"/>
</dbReference>
<dbReference type="SMART" id="SM00382">
    <property type="entry name" value="AAA"/>
    <property type="match status" value="1"/>
</dbReference>
<dbReference type="InterPro" id="IPR003593">
    <property type="entry name" value="AAA+_ATPase"/>
</dbReference>
<proteinExistence type="predicted"/>
<feature type="transmembrane region" description="Helical" evidence="7">
    <location>
        <begin position="153"/>
        <end position="169"/>
    </location>
</feature>
<sequence length="569" mass="64978">MKFNKKSIIFEVLAVLIGLIGMMSSWLLYPWAFKILIDSFENNKIDISLYKVIILLFIGRVLGEIFINLSSYLYTQVKQNIIVDFRNRIYSHVCSVPIHKLKRMQIGDIMSCLTNDIPVYAEKYEAVGEMIVDIILFFTTIVIIKVINVKLLWLVPAFCIVFTLLPYYLSKRLREISTKLQDKISNYNSTLQESLVAAREIKALNACDLVNDRLKNIIEDIKHKSLKEKFVSLESSSGPYLFFYVLEALAFLISVFEIQRGRLEPGTAVASIMYIGNIIVPLQNFGNLFASIRTSDGAWDRIKNLNIIEEEKEEKKLKVLKNIKGNIFFKNVSFQYPGSEFRLEGIDLEIKAKSKTALVGLSGAGKSTIADLLLKFYKPNRGHIYIDGIDISEIKDNSLRDHIGVVFQEPFLFKASIKENIRFGKWDATDEEVIEAAKRANAHDFIIKMPDGYETELGEMGTGLSGGQKQRIAIARVLLRNPEILIFDEATSWLDKEASRRFVEEIDKLAMDKTVIIITHDLGMVTNADQIVVLERGKIVEKGIHHELMEQKGLYYKLFINQEREDGES</sequence>
<dbReference type="Gene3D" id="3.40.50.300">
    <property type="entry name" value="P-loop containing nucleotide triphosphate hydrolases"/>
    <property type="match status" value="1"/>
</dbReference>
<dbReference type="InterPro" id="IPR027417">
    <property type="entry name" value="P-loop_NTPase"/>
</dbReference>
<accession>A0A1M4Y220</accession>
<evidence type="ECO:0000256" key="1">
    <source>
        <dbReference type="ARBA" id="ARBA00004651"/>
    </source>
</evidence>
<dbReference type="GO" id="GO:0015421">
    <property type="term" value="F:ABC-type oligopeptide transporter activity"/>
    <property type="evidence" value="ECO:0007669"/>
    <property type="project" value="TreeGrafter"/>
</dbReference>
<dbReference type="GO" id="GO:0005886">
    <property type="term" value="C:plasma membrane"/>
    <property type="evidence" value="ECO:0007669"/>
    <property type="project" value="UniProtKB-SubCell"/>
</dbReference>
<evidence type="ECO:0000313" key="11">
    <source>
        <dbReference type="Proteomes" id="UP000184088"/>
    </source>
</evidence>
<gene>
    <name evidence="10" type="ORF">SAMN02746089_01133</name>
</gene>
<evidence type="ECO:0000256" key="4">
    <source>
        <dbReference type="ARBA" id="ARBA00022840"/>
    </source>
</evidence>
<dbReference type="InterPro" id="IPR036640">
    <property type="entry name" value="ABC1_TM_sf"/>
</dbReference>
<keyword evidence="6 7" id="KW-0472">Membrane</keyword>
<name>A0A1M4Y220_9THEO</name>
<evidence type="ECO:0000256" key="3">
    <source>
        <dbReference type="ARBA" id="ARBA00022741"/>
    </source>
</evidence>
<keyword evidence="11" id="KW-1185">Reference proteome</keyword>
<dbReference type="PROSITE" id="PS50893">
    <property type="entry name" value="ABC_TRANSPORTER_2"/>
    <property type="match status" value="1"/>
</dbReference>
<feature type="transmembrane region" description="Helical" evidence="7">
    <location>
        <begin position="7"/>
        <end position="29"/>
    </location>
</feature>
<evidence type="ECO:0000256" key="5">
    <source>
        <dbReference type="ARBA" id="ARBA00022989"/>
    </source>
</evidence>
<feature type="domain" description="ABC transporter" evidence="8">
    <location>
        <begin position="327"/>
        <end position="561"/>
    </location>
</feature>
<dbReference type="GO" id="GO:0005524">
    <property type="term" value="F:ATP binding"/>
    <property type="evidence" value="ECO:0007669"/>
    <property type="project" value="UniProtKB-KW"/>
</dbReference>
<dbReference type="SUPFAM" id="SSF90123">
    <property type="entry name" value="ABC transporter transmembrane region"/>
    <property type="match status" value="1"/>
</dbReference>
<feature type="transmembrane region" description="Helical" evidence="7">
    <location>
        <begin position="49"/>
        <end position="69"/>
    </location>
</feature>
<dbReference type="Proteomes" id="UP000184088">
    <property type="component" value="Unassembled WGS sequence"/>
</dbReference>
<dbReference type="PANTHER" id="PTHR43394">
    <property type="entry name" value="ATP-DEPENDENT PERMEASE MDL1, MITOCHONDRIAL"/>
    <property type="match status" value="1"/>
</dbReference>
<dbReference type="PROSITE" id="PS50929">
    <property type="entry name" value="ABC_TM1F"/>
    <property type="match status" value="1"/>
</dbReference>
<dbReference type="GO" id="GO:0016887">
    <property type="term" value="F:ATP hydrolysis activity"/>
    <property type="evidence" value="ECO:0007669"/>
    <property type="project" value="InterPro"/>
</dbReference>
<keyword evidence="3" id="KW-0547">Nucleotide-binding</keyword>
<reference evidence="10 11" key="1">
    <citation type="submission" date="2016-11" db="EMBL/GenBank/DDBJ databases">
        <authorList>
            <person name="Jaros S."/>
            <person name="Januszkiewicz K."/>
            <person name="Wedrychowicz H."/>
        </authorList>
    </citation>
    <scope>NUCLEOTIDE SEQUENCE [LARGE SCALE GENOMIC DNA]</scope>
    <source>
        <strain evidence="10 11">DSM 17918</strain>
    </source>
</reference>
<evidence type="ECO:0000259" key="9">
    <source>
        <dbReference type="PROSITE" id="PS50929"/>
    </source>
</evidence>
<dbReference type="AlphaFoldDB" id="A0A1M4Y220"/>
<evidence type="ECO:0000256" key="7">
    <source>
        <dbReference type="SAM" id="Phobius"/>
    </source>
</evidence>
<dbReference type="InterPro" id="IPR039421">
    <property type="entry name" value="Type_1_exporter"/>
</dbReference>
<dbReference type="Pfam" id="PF00005">
    <property type="entry name" value="ABC_tran"/>
    <property type="match status" value="1"/>
</dbReference>
<dbReference type="Pfam" id="PF00664">
    <property type="entry name" value="ABC_membrane"/>
    <property type="match status" value="1"/>
</dbReference>
<dbReference type="OrthoDB" id="9762517at2"/>
<dbReference type="PROSITE" id="PS00211">
    <property type="entry name" value="ABC_TRANSPORTER_1"/>
    <property type="match status" value="1"/>
</dbReference>
<feature type="domain" description="ABC transmembrane type-1" evidence="9">
    <location>
        <begin position="13"/>
        <end position="294"/>
    </location>
</feature>
<dbReference type="SUPFAM" id="SSF52540">
    <property type="entry name" value="P-loop containing nucleoside triphosphate hydrolases"/>
    <property type="match status" value="1"/>
</dbReference>
<dbReference type="EMBL" id="FQVH01000009">
    <property type="protein sequence ID" value="SHE99729.1"/>
    <property type="molecule type" value="Genomic_DNA"/>
</dbReference>
<evidence type="ECO:0000259" key="8">
    <source>
        <dbReference type="PROSITE" id="PS50893"/>
    </source>
</evidence>
<evidence type="ECO:0000256" key="6">
    <source>
        <dbReference type="ARBA" id="ARBA00023136"/>
    </source>
</evidence>
<organism evidence="10 11">
    <name type="scientific">Caldanaerobius fijiensis DSM 17918</name>
    <dbReference type="NCBI Taxonomy" id="1121256"/>
    <lineage>
        <taxon>Bacteria</taxon>
        <taxon>Bacillati</taxon>
        <taxon>Bacillota</taxon>
        <taxon>Clostridia</taxon>
        <taxon>Thermoanaerobacterales</taxon>
        <taxon>Thermoanaerobacteraceae</taxon>
        <taxon>Caldanaerobius</taxon>
    </lineage>
</organism>
<keyword evidence="5 7" id="KW-1133">Transmembrane helix</keyword>
<dbReference type="InterPro" id="IPR003439">
    <property type="entry name" value="ABC_transporter-like_ATP-bd"/>
</dbReference>
<protein>
    <submittedName>
        <fullName evidence="10">ATP-binding cassette, subfamily B, MsbA</fullName>
    </submittedName>
</protein>
<dbReference type="InterPro" id="IPR017871">
    <property type="entry name" value="ABC_transporter-like_CS"/>
</dbReference>